<comment type="subcellular location">
    <subcellularLocation>
        <location evidence="6">Cytoplasm</location>
    </subcellularLocation>
</comment>
<evidence type="ECO:0000256" key="4">
    <source>
        <dbReference type="ARBA" id="ARBA00022840"/>
    </source>
</evidence>
<evidence type="ECO:0000256" key="6">
    <source>
        <dbReference type="HAMAP-Rule" id="MF_01161"/>
    </source>
</evidence>
<comment type="similarity">
    <text evidence="6">Belongs to the tRNA(Ile)-lysidine synthase family.</text>
</comment>
<evidence type="ECO:0000259" key="8">
    <source>
        <dbReference type="Pfam" id="PF01171"/>
    </source>
</evidence>
<sequence length="329" mass="34325">MDLLERVRATGLLPAAQPVVVLLSGGRDSVCLLDVAVRLAGREAVSALHVNYGLRDAAGADEDFCRGLCERLGVALTLEIAARPEGAGNLQSWARDVRLGAGALLALARGGRLATGHTASDQAETVLYRLAASPGRRALLGMSARDGLLVRPLLQVTREETAAHCTARGLDWREDASNDDHAYARNRARAGLVPALRELHPAAERNVARTAELLRDEAAVLEEVVDTALAGRDHIAVAHLGALPPALARLVVRRLAEAAAGGLCARAAGRLDDILDLGDGALDLGDGARAVVSGGLLRVEPTPPGRSAPAGAPADQPQSLSRLRDRHGS</sequence>
<dbReference type="PANTHER" id="PTHR43033:SF1">
    <property type="entry name" value="TRNA(ILE)-LYSIDINE SYNTHASE-RELATED"/>
    <property type="match status" value="1"/>
</dbReference>
<dbReference type="SUPFAM" id="SSF52402">
    <property type="entry name" value="Adenine nucleotide alpha hydrolases-like"/>
    <property type="match status" value="1"/>
</dbReference>
<dbReference type="InterPro" id="IPR014729">
    <property type="entry name" value="Rossmann-like_a/b/a_fold"/>
</dbReference>
<dbReference type="InterPro" id="IPR011063">
    <property type="entry name" value="TilS/TtcA_N"/>
</dbReference>
<dbReference type="HAMAP" id="MF_01161">
    <property type="entry name" value="tRNA_Ile_lys_synt"/>
    <property type="match status" value="1"/>
</dbReference>
<dbReference type="GO" id="GO:0006400">
    <property type="term" value="P:tRNA modification"/>
    <property type="evidence" value="ECO:0007669"/>
    <property type="project" value="UniProtKB-UniRule"/>
</dbReference>
<dbReference type="GO" id="GO:0005737">
    <property type="term" value="C:cytoplasm"/>
    <property type="evidence" value="ECO:0007669"/>
    <property type="project" value="UniProtKB-SubCell"/>
</dbReference>
<name>A0A6J4TC47_9ACTN</name>
<dbReference type="InterPro" id="IPR012094">
    <property type="entry name" value="tRNA_Ile_lys_synt"/>
</dbReference>
<feature type="domain" description="tRNA(Ile)-lysidine/2-thiocytidine synthase N-terminal" evidence="8">
    <location>
        <begin position="19"/>
        <end position="190"/>
    </location>
</feature>
<evidence type="ECO:0000256" key="1">
    <source>
        <dbReference type="ARBA" id="ARBA00022598"/>
    </source>
</evidence>
<protein>
    <recommendedName>
        <fullName evidence="6">tRNA(Ile)-lysidine synthase</fullName>
        <ecNumber evidence="6">6.3.4.19</ecNumber>
    </recommendedName>
    <alternativeName>
        <fullName evidence="6">tRNA(Ile)-2-lysyl-cytidine synthase</fullName>
    </alternativeName>
    <alternativeName>
        <fullName evidence="6">tRNA(Ile)-lysidine synthetase</fullName>
    </alternativeName>
</protein>
<dbReference type="GO" id="GO:0005524">
    <property type="term" value="F:ATP binding"/>
    <property type="evidence" value="ECO:0007669"/>
    <property type="project" value="UniProtKB-UniRule"/>
</dbReference>
<keyword evidence="4 6" id="KW-0067">ATP-binding</keyword>
<comment type="catalytic activity">
    <reaction evidence="5 6">
        <text>cytidine(34) in tRNA(Ile2) + L-lysine + ATP = lysidine(34) in tRNA(Ile2) + AMP + diphosphate + H(+)</text>
        <dbReference type="Rhea" id="RHEA:43744"/>
        <dbReference type="Rhea" id="RHEA-COMP:10625"/>
        <dbReference type="Rhea" id="RHEA-COMP:10670"/>
        <dbReference type="ChEBI" id="CHEBI:15378"/>
        <dbReference type="ChEBI" id="CHEBI:30616"/>
        <dbReference type="ChEBI" id="CHEBI:32551"/>
        <dbReference type="ChEBI" id="CHEBI:33019"/>
        <dbReference type="ChEBI" id="CHEBI:82748"/>
        <dbReference type="ChEBI" id="CHEBI:83665"/>
        <dbReference type="ChEBI" id="CHEBI:456215"/>
        <dbReference type="EC" id="6.3.4.19"/>
    </reaction>
</comment>
<feature type="binding site" evidence="6">
    <location>
        <begin position="24"/>
        <end position="29"/>
    </location>
    <ligand>
        <name>ATP</name>
        <dbReference type="ChEBI" id="CHEBI:30616"/>
    </ligand>
</feature>
<dbReference type="PANTHER" id="PTHR43033">
    <property type="entry name" value="TRNA(ILE)-LYSIDINE SYNTHASE-RELATED"/>
    <property type="match status" value="1"/>
</dbReference>
<keyword evidence="2 6" id="KW-0819">tRNA processing</keyword>
<dbReference type="NCBIfam" id="TIGR02432">
    <property type="entry name" value="lysidine_TilS_N"/>
    <property type="match status" value="1"/>
</dbReference>
<gene>
    <name evidence="6" type="primary">tilS</name>
    <name evidence="9" type="ORF">AVDCRST_MAG67-3294</name>
</gene>
<accession>A0A6J4TC47</accession>
<comment type="function">
    <text evidence="6">Ligates lysine onto the cytidine present at position 34 of the AUA codon-specific tRNA(Ile) that contains the anticodon CAU, in an ATP-dependent manner. Cytidine is converted to lysidine, thus changing the amino acid specificity of the tRNA from methionine to isoleucine.</text>
</comment>
<dbReference type="Gene3D" id="1.20.59.20">
    <property type="match status" value="1"/>
</dbReference>
<comment type="domain">
    <text evidence="6">The N-terminal region contains the highly conserved SGGXDS motif, predicted to be a P-loop motif involved in ATP binding.</text>
</comment>
<dbReference type="AlphaFoldDB" id="A0A6J4TC47"/>
<dbReference type="SUPFAM" id="SSF82829">
    <property type="entry name" value="MesJ substrate recognition domain-like"/>
    <property type="match status" value="1"/>
</dbReference>
<dbReference type="CDD" id="cd01992">
    <property type="entry name" value="TilS_N"/>
    <property type="match status" value="1"/>
</dbReference>
<evidence type="ECO:0000313" key="9">
    <source>
        <dbReference type="EMBL" id="CAA9519505.1"/>
    </source>
</evidence>
<keyword evidence="1 6" id="KW-0436">Ligase</keyword>
<keyword evidence="6" id="KW-0963">Cytoplasm</keyword>
<dbReference type="EMBL" id="CADCVQ010000139">
    <property type="protein sequence ID" value="CAA9519505.1"/>
    <property type="molecule type" value="Genomic_DNA"/>
</dbReference>
<dbReference type="InterPro" id="IPR012795">
    <property type="entry name" value="tRNA_Ile_lys_synt_N"/>
</dbReference>
<dbReference type="Gene3D" id="3.40.50.620">
    <property type="entry name" value="HUPs"/>
    <property type="match status" value="1"/>
</dbReference>
<dbReference type="Pfam" id="PF01171">
    <property type="entry name" value="ATP_bind_3"/>
    <property type="match status" value="1"/>
</dbReference>
<evidence type="ECO:0000256" key="5">
    <source>
        <dbReference type="ARBA" id="ARBA00048539"/>
    </source>
</evidence>
<evidence type="ECO:0000256" key="2">
    <source>
        <dbReference type="ARBA" id="ARBA00022694"/>
    </source>
</evidence>
<reference evidence="9" key="1">
    <citation type="submission" date="2020-02" db="EMBL/GenBank/DDBJ databases">
        <authorList>
            <person name="Meier V. D."/>
        </authorList>
    </citation>
    <scope>NUCLEOTIDE SEQUENCE</scope>
    <source>
        <strain evidence="9">AVDCRST_MAG67</strain>
    </source>
</reference>
<organism evidence="9">
    <name type="scientific">uncultured Solirubrobacteraceae bacterium</name>
    <dbReference type="NCBI Taxonomy" id="1162706"/>
    <lineage>
        <taxon>Bacteria</taxon>
        <taxon>Bacillati</taxon>
        <taxon>Actinomycetota</taxon>
        <taxon>Thermoleophilia</taxon>
        <taxon>Solirubrobacterales</taxon>
        <taxon>Solirubrobacteraceae</taxon>
        <taxon>environmental samples</taxon>
    </lineage>
</organism>
<feature type="region of interest" description="Disordered" evidence="7">
    <location>
        <begin position="297"/>
        <end position="329"/>
    </location>
</feature>
<dbReference type="EC" id="6.3.4.19" evidence="6"/>
<keyword evidence="3 6" id="KW-0547">Nucleotide-binding</keyword>
<evidence type="ECO:0000256" key="7">
    <source>
        <dbReference type="SAM" id="MobiDB-lite"/>
    </source>
</evidence>
<evidence type="ECO:0000256" key="3">
    <source>
        <dbReference type="ARBA" id="ARBA00022741"/>
    </source>
</evidence>
<dbReference type="GO" id="GO:0032267">
    <property type="term" value="F:tRNA(Ile)-lysidine synthase activity"/>
    <property type="evidence" value="ECO:0007669"/>
    <property type="project" value="UniProtKB-EC"/>
</dbReference>
<proteinExistence type="inferred from homology"/>